<name>A0A6J5WUE9_PRUAR</name>
<dbReference type="Proteomes" id="UP000507245">
    <property type="component" value="Unassembled WGS sequence"/>
</dbReference>
<dbReference type="PANTHER" id="PTHR47481:SF28">
    <property type="entry name" value="RETROTRANSPOSON COPIA-LIKE N-TERMINAL DOMAIN-CONTAINING PROTEIN"/>
    <property type="match status" value="1"/>
</dbReference>
<gene>
    <name evidence="1" type="ORF">ORAREDHAP_LOCUS20731</name>
</gene>
<reference evidence="2" key="1">
    <citation type="journal article" date="2020" name="Genome Biol.">
        <title>Gamete binning: chromosome-level and haplotype-resolved genome assembly enabled by high-throughput single-cell sequencing of gamete genomes.</title>
        <authorList>
            <person name="Campoy J.A."/>
            <person name="Sun H."/>
            <person name="Goel M."/>
            <person name="Jiao W.-B."/>
            <person name="Folz-Donahue K."/>
            <person name="Wang N."/>
            <person name="Rubio M."/>
            <person name="Liu C."/>
            <person name="Kukat C."/>
            <person name="Ruiz D."/>
            <person name="Huettel B."/>
            <person name="Schneeberger K."/>
        </authorList>
    </citation>
    <scope>NUCLEOTIDE SEQUENCE [LARGE SCALE GENOMIC DNA]</scope>
    <source>
        <strain evidence="2">cv. Rojo Pasion</strain>
    </source>
</reference>
<evidence type="ECO:0008006" key="3">
    <source>
        <dbReference type="Google" id="ProtNLM"/>
    </source>
</evidence>
<evidence type="ECO:0000313" key="1">
    <source>
        <dbReference type="EMBL" id="CAB4303873.1"/>
    </source>
</evidence>
<dbReference type="PANTHER" id="PTHR47481">
    <property type="match status" value="1"/>
</dbReference>
<proteinExistence type="predicted"/>
<dbReference type="EMBL" id="CAEKKB010000003">
    <property type="protein sequence ID" value="CAB4303873.1"/>
    <property type="molecule type" value="Genomic_DNA"/>
</dbReference>
<sequence length="94" mass="10923">MVSIKLQAGNYLLWKNLFLHVLRKYKLLGLLTSADPRLSRTIVNAVGCTIDNLALDLWYDKDQSLMIWIISTILTDLLSHTVDIKYSRDLWEML</sequence>
<dbReference type="OrthoDB" id="1845088at2759"/>
<protein>
    <recommendedName>
        <fullName evidence="3">Retrotransposon Copia-like N-terminal domain-containing protein</fullName>
    </recommendedName>
</protein>
<evidence type="ECO:0000313" key="2">
    <source>
        <dbReference type="Proteomes" id="UP000507245"/>
    </source>
</evidence>
<keyword evidence="2" id="KW-1185">Reference proteome</keyword>
<organism evidence="1 2">
    <name type="scientific">Prunus armeniaca</name>
    <name type="common">Apricot</name>
    <name type="synonym">Armeniaca vulgaris</name>
    <dbReference type="NCBI Taxonomy" id="36596"/>
    <lineage>
        <taxon>Eukaryota</taxon>
        <taxon>Viridiplantae</taxon>
        <taxon>Streptophyta</taxon>
        <taxon>Embryophyta</taxon>
        <taxon>Tracheophyta</taxon>
        <taxon>Spermatophyta</taxon>
        <taxon>Magnoliopsida</taxon>
        <taxon>eudicotyledons</taxon>
        <taxon>Gunneridae</taxon>
        <taxon>Pentapetalae</taxon>
        <taxon>rosids</taxon>
        <taxon>fabids</taxon>
        <taxon>Rosales</taxon>
        <taxon>Rosaceae</taxon>
        <taxon>Amygdaloideae</taxon>
        <taxon>Amygdaleae</taxon>
        <taxon>Prunus</taxon>
    </lineage>
</organism>
<accession>A0A6J5WUE9</accession>
<dbReference type="AlphaFoldDB" id="A0A6J5WUE9"/>